<gene>
    <name evidence="3" type="ORF">G8E10_21230</name>
</gene>
<dbReference type="GO" id="GO:0000160">
    <property type="term" value="P:phosphorelay signal transduction system"/>
    <property type="evidence" value="ECO:0007669"/>
    <property type="project" value="InterPro"/>
</dbReference>
<dbReference type="AlphaFoldDB" id="A0AA44CE45"/>
<evidence type="ECO:0000313" key="3">
    <source>
        <dbReference type="EMBL" id="NHT78231.1"/>
    </source>
</evidence>
<evidence type="ECO:0000259" key="2">
    <source>
        <dbReference type="PROSITE" id="PS50110"/>
    </source>
</evidence>
<dbReference type="EMBL" id="JAANCM010000013">
    <property type="protein sequence ID" value="NHT78231.1"/>
    <property type="molecule type" value="Genomic_DNA"/>
</dbReference>
<sequence>MEAEDILRTLGVETVDIATNVAQAKQLVDEHAFDFALLDVNLGSETSFDFANILVSRDTPFGFVSGYGESAMFPGSHRDRPRITKPFNETSMSQLLASVSGVADAGEAPAEASSKALR</sequence>
<evidence type="ECO:0000256" key="1">
    <source>
        <dbReference type="PROSITE-ProRule" id="PRU00169"/>
    </source>
</evidence>
<evidence type="ECO:0000313" key="4">
    <source>
        <dbReference type="Proteomes" id="UP001155840"/>
    </source>
</evidence>
<keyword evidence="4" id="KW-1185">Reference proteome</keyword>
<organism evidence="3 4">
    <name type="scientific">Ferranicluibacter rubi</name>
    <dbReference type="NCBI Taxonomy" id="2715133"/>
    <lineage>
        <taxon>Bacteria</taxon>
        <taxon>Pseudomonadati</taxon>
        <taxon>Pseudomonadota</taxon>
        <taxon>Alphaproteobacteria</taxon>
        <taxon>Hyphomicrobiales</taxon>
        <taxon>Rhizobiaceae</taxon>
        <taxon>Ferranicluibacter</taxon>
    </lineage>
</organism>
<dbReference type="Gene3D" id="3.40.50.2300">
    <property type="match status" value="1"/>
</dbReference>
<proteinExistence type="predicted"/>
<feature type="domain" description="Response regulatory" evidence="2">
    <location>
        <begin position="1"/>
        <end position="100"/>
    </location>
</feature>
<feature type="modified residue" description="4-aspartylphosphate" evidence="1">
    <location>
        <position position="39"/>
    </location>
</feature>
<dbReference type="PROSITE" id="PS50110">
    <property type="entry name" value="RESPONSE_REGULATORY"/>
    <property type="match status" value="1"/>
</dbReference>
<name>A0AA44CE45_9HYPH</name>
<reference evidence="3" key="1">
    <citation type="submission" date="2020-03" db="EMBL/GenBank/DDBJ databases">
        <title>Ferranicluibacter endophyticum gen. nov., sp. nov., a new genus isolated from Rubus ulmifolius Schott. stem.</title>
        <authorList>
            <person name="Roca-Couso R."/>
            <person name="Flores-Felix J.D."/>
            <person name="Igual J.M."/>
            <person name="Rivas R."/>
        </authorList>
    </citation>
    <scope>NUCLEOTIDE SEQUENCE</scope>
    <source>
        <strain evidence="3">CRRU44</strain>
    </source>
</reference>
<dbReference type="InterPro" id="IPR001789">
    <property type="entry name" value="Sig_transdc_resp-reg_receiver"/>
</dbReference>
<dbReference type="Proteomes" id="UP001155840">
    <property type="component" value="Unassembled WGS sequence"/>
</dbReference>
<keyword evidence="1" id="KW-0597">Phosphoprotein</keyword>
<accession>A0AA44CE45</accession>
<dbReference type="SUPFAM" id="SSF52172">
    <property type="entry name" value="CheY-like"/>
    <property type="match status" value="1"/>
</dbReference>
<dbReference type="InterPro" id="IPR011006">
    <property type="entry name" value="CheY-like_superfamily"/>
</dbReference>
<comment type="caution">
    <text evidence="3">The sequence shown here is derived from an EMBL/GenBank/DDBJ whole genome shotgun (WGS) entry which is preliminary data.</text>
</comment>
<protein>
    <submittedName>
        <fullName evidence="3">Response regulator</fullName>
    </submittedName>
</protein>